<evidence type="ECO:0000256" key="3">
    <source>
        <dbReference type="ARBA" id="ARBA00023125"/>
    </source>
</evidence>
<comment type="similarity">
    <text evidence="1">Belongs to the AfsR/DnrI/RedD regulatory family.</text>
</comment>
<evidence type="ECO:0000313" key="8">
    <source>
        <dbReference type="EMBL" id="CAA9442189.1"/>
    </source>
</evidence>
<dbReference type="GO" id="GO:0003677">
    <property type="term" value="F:DNA binding"/>
    <property type="evidence" value="ECO:0007669"/>
    <property type="project" value="UniProtKB-UniRule"/>
</dbReference>
<dbReference type="SMART" id="SM01043">
    <property type="entry name" value="BTAD"/>
    <property type="match status" value="1"/>
</dbReference>
<dbReference type="PANTHER" id="PTHR35807:SF1">
    <property type="entry name" value="TRANSCRIPTIONAL REGULATOR REDD"/>
    <property type="match status" value="1"/>
</dbReference>
<reference evidence="8" key="1">
    <citation type="submission" date="2020-02" db="EMBL/GenBank/DDBJ databases">
        <authorList>
            <person name="Meier V. D."/>
        </authorList>
    </citation>
    <scope>NUCLEOTIDE SEQUENCE</scope>
    <source>
        <strain evidence="8">AVDCRST_MAG66</strain>
    </source>
</reference>
<keyword evidence="2" id="KW-0805">Transcription regulation</keyword>
<dbReference type="SUPFAM" id="SSF52540">
    <property type="entry name" value="P-loop containing nucleoside triphosphate hydrolases"/>
    <property type="match status" value="1"/>
</dbReference>
<dbReference type="PROSITE" id="PS50005">
    <property type="entry name" value="TPR"/>
    <property type="match status" value="1"/>
</dbReference>
<proteinExistence type="inferred from homology"/>
<dbReference type="GO" id="GO:0043531">
    <property type="term" value="F:ADP binding"/>
    <property type="evidence" value="ECO:0007669"/>
    <property type="project" value="InterPro"/>
</dbReference>
<keyword evidence="3 6" id="KW-0238">DNA-binding</keyword>
<feature type="repeat" description="TPR" evidence="5">
    <location>
        <begin position="847"/>
        <end position="880"/>
    </location>
</feature>
<dbReference type="Pfam" id="PF00931">
    <property type="entry name" value="NB-ARC"/>
    <property type="match status" value="1"/>
</dbReference>
<dbReference type="InterPro" id="IPR036388">
    <property type="entry name" value="WH-like_DNA-bd_sf"/>
</dbReference>
<dbReference type="AlphaFoldDB" id="A0A6J4QEY3"/>
<dbReference type="EMBL" id="CADCUS010000560">
    <property type="protein sequence ID" value="CAA9442189.1"/>
    <property type="molecule type" value="Genomic_DNA"/>
</dbReference>
<feature type="DNA-binding region" description="OmpR/PhoB-type" evidence="6">
    <location>
        <begin position="1"/>
        <end position="93"/>
    </location>
</feature>
<dbReference type="InterPro" id="IPR051677">
    <property type="entry name" value="AfsR-DnrI-RedD_regulator"/>
</dbReference>
<accession>A0A6J4QEY3</accession>
<dbReference type="Gene3D" id="3.40.50.300">
    <property type="entry name" value="P-loop containing nucleotide triphosphate hydrolases"/>
    <property type="match status" value="1"/>
</dbReference>
<dbReference type="SUPFAM" id="SSF48452">
    <property type="entry name" value="TPR-like"/>
    <property type="match status" value="2"/>
</dbReference>
<organism evidence="8">
    <name type="scientific">uncultured Pseudonocardia sp</name>
    <dbReference type="NCBI Taxonomy" id="211455"/>
    <lineage>
        <taxon>Bacteria</taxon>
        <taxon>Bacillati</taxon>
        <taxon>Actinomycetota</taxon>
        <taxon>Actinomycetes</taxon>
        <taxon>Pseudonocardiales</taxon>
        <taxon>Pseudonocardiaceae</taxon>
        <taxon>Pseudonocardia</taxon>
        <taxon>environmental samples</taxon>
    </lineage>
</organism>
<dbReference type="PANTHER" id="PTHR35807">
    <property type="entry name" value="TRANSCRIPTIONAL REGULATOR REDD-RELATED"/>
    <property type="match status" value="1"/>
</dbReference>
<protein>
    <recommendedName>
        <fullName evidence="7">OmpR/PhoB-type domain-containing protein</fullName>
    </recommendedName>
</protein>
<dbReference type="InterPro" id="IPR016032">
    <property type="entry name" value="Sig_transdc_resp-reg_C-effctor"/>
</dbReference>
<evidence type="ECO:0000256" key="2">
    <source>
        <dbReference type="ARBA" id="ARBA00023015"/>
    </source>
</evidence>
<dbReference type="InterPro" id="IPR027417">
    <property type="entry name" value="P-loop_NTPase"/>
</dbReference>
<feature type="domain" description="OmpR/PhoB-type" evidence="7">
    <location>
        <begin position="1"/>
        <end position="93"/>
    </location>
</feature>
<dbReference type="SMART" id="SM00862">
    <property type="entry name" value="Trans_reg_C"/>
    <property type="match status" value="1"/>
</dbReference>
<dbReference type="InterPro" id="IPR002182">
    <property type="entry name" value="NB-ARC"/>
</dbReference>
<sequence>MEFRILGPLEATSGGCPVEVGGPRQQVVLALLLLSAPGLVPISAFVDALWPDDPPATAREQVQICISRLRQRLDLRSGPTRIVTRSPGYALEFGPAEFDLARFGADVQAGRAAAAGGRLEEAARILSDALERWRGPTAAPGIDSAVVRDAATRLEEQRITVLEEYVDLKLRLGLHAHVLDLLGAEIAHHPLRERLRGQLMLALLRSGRQGDALREYRRARQASIDELGLEPADELRRLEEAIIVGDAALSAPTVPDDPAPAAPAAAVPRQLPTSVADFTGRVETSAALLTALDPARAEQDALPTAIVSGPGGIGKSALAVHVATRLAGQYPDGQLYAVLHGMTRPEQPTHVLERFLRALGVPAVTIPDALDERAALYRAILADRRVLVLLDDISSAGQVEPLLPSGGGCGVLLTSQKRITALPGAHRVELGTFSNATALALLDRVVGTARTGAAGADADELVRLCGHLPLAIRIAGARLVARPDWSVGDMVDRIEEAGQLDELHHEDMALRASLETTYRALDPDARRLLRRLALVDAPAVGAWVCSPLLDMGPRAAQDLLGELLRSHLVETAVDGASGVVTTRYRMHDLVRVFARERAAVEEDPDEQVAVIDRFLGGFLHLLESAHRQEYGGDFQVVRSRGSIRYPIDERLAHRLVSHPLRWLGAEREAVVAAVEQAAVTGRIELCWSLATAAVTLFEARAHYDEWRHTHQVALAAARTAGDRLGEAALLTSLASLRLFEGRIADAREPLSLARELFTELHVPEGIGMVLRHQAFIDRARGDTVRARARYNAALTVFRRNRDQIGEASVLNGMAQLDIDAGHDEQAVVALKEAAQICARVGNRRVGAQVAHRLGEVHLRHGRLDEAFTAYAQVREFAEHSGDPVARVFWLAGTGFVAAGRGEHARGVELLGEAYRLSLELGQQRMQARLLLGLSAIALARGRLADAAALVEQALAVSRRLGNPLDVAAGELHLGDVEAAAGEPERAAATWTTADRRLRAAAVHIASDVAQQLADRLRPDPLDDPPDG</sequence>
<dbReference type="InterPro" id="IPR019734">
    <property type="entry name" value="TPR_rpt"/>
</dbReference>
<dbReference type="GO" id="GO:0000160">
    <property type="term" value="P:phosphorelay signal transduction system"/>
    <property type="evidence" value="ECO:0007669"/>
    <property type="project" value="InterPro"/>
</dbReference>
<dbReference type="InterPro" id="IPR005158">
    <property type="entry name" value="BTAD"/>
</dbReference>
<evidence type="ECO:0000256" key="1">
    <source>
        <dbReference type="ARBA" id="ARBA00005820"/>
    </source>
</evidence>
<gene>
    <name evidence="8" type="ORF">AVDCRST_MAG66-4419</name>
</gene>
<dbReference type="SUPFAM" id="SSF46894">
    <property type="entry name" value="C-terminal effector domain of the bipartite response regulators"/>
    <property type="match status" value="1"/>
</dbReference>
<dbReference type="GO" id="GO:0006355">
    <property type="term" value="P:regulation of DNA-templated transcription"/>
    <property type="evidence" value="ECO:0007669"/>
    <property type="project" value="InterPro"/>
</dbReference>
<evidence type="ECO:0000259" key="7">
    <source>
        <dbReference type="PROSITE" id="PS51755"/>
    </source>
</evidence>
<dbReference type="PROSITE" id="PS51755">
    <property type="entry name" value="OMPR_PHOB"/>
    <property type="match status" value="1"/>
</dbReference>
<dbReference type="Gene3D" id="1.10.10.10">
    <property type="entry name" value="Winged helix-like DNA-binding domain superfamily/Winged helix DNA-binding domain"/>
    <property type="match status" value="1"/>
</dbReference>
<dbReference type="Gene3D" id="1.25.40.10">
    <property type="entry name" value="Tetratricopeptide repeat domain"/>
    <property type="match status" value="3"/>
</dbReference>
<name>A0A6J4QEY3_9PSEU</name>
<dbReference type="InterPro" id="IPR001867">
    <property type="entry name" value="OmpR/PhoB-type_DNA-bd"/>
</dbReference>
<dbReference type="InterPro" id="IPR011990">
    <property type="entry name" value="TPR-like_helical_dom_sf"/>
</dbReference>
<dbReference type="CDD" id="cd15831">
    <property type="entry name" value="BTAD"/>
    <property type="match status" value="1"/>
</dbReference>
<dbReference type="Pfam" id="PF03704">
    <property type="entry name" value="BTAD"/>
    <property type="match status" value="1"/>
</dbReference>
<dbReference type="PRINTS" id="PR00364">
    <property type="entry name" value="DISEASERSIST"/>
</dbReference>
<evidence type="ECO:0000256" key="6">
    <source>
        <dbReference type="PROSITE-ProRule" id="PRU01091"/>
    </source>
</evidence>
<keyword evidence="4" id="KW-0804">Transcription</keyword>
<evidence type="ECO:0000256" key="5">
    <source>
        <dbReference type="PROSITE-ProRule" id="PRU00339"/>
    </source>
</evidence>
<evidence type="ECO:0000256" key="4">
    <source>
        <dbReference type="ARBA" id="ARBA00023163"/>
    </source>
</evidence>
<keyword evidence="5" id="KW-0802">TPR repeat</keyword>